<evidence type="ECO:0000313" key="6">
    <source>
        <dbReference type="Proteomes" id="UP000240493"/>
    </source>
</evidence>
<gene>
    <name evidence="5" type="ORF">M441DRAFT_72671</name>
</gene>
<sequence>MTSLACWTCRLRRKRCDRNRPVCKSCANLDIGCCYNKERPEWMDGGEKQLEKTQAIKAQVKQGVTARRGGSEAAIRVFSLHTSQQVERSPTAVPEISSASSSGPSLTGRGSSATAANGSTIEETENFLITLYLDTVFPLLFPQYEPAILSGGRSWISALFKTNKAVYHSALSTSAYYFTLFLAKDAAHTLRTPCEQHVWDTLAKHMEMSIKAIKHDTDQYHLQGGCSDVSSKLHVLESVVQYLIFATAMPQGADWKMHLSAALTLLKEIIQSHGATDGKYSLETIIQAMDRPSIFDGIQLGFRAWNNDQAAFQFYGSFLLYSDIIASIQLGRPSRLRHHHQSLISNRKALIAPDGSAQPLPGLETVIGCHGWVLTALSEISEMEAAKRSSQSKEEYFLAELMRKGSDLKTKLQQDSMESCNQSEKLPLQKDVLITKVWLHAAIMYLSVILDGWQPSSLYIRENVNSILSIADSFSSELSIRSLMFPLCISGFLAMPEQEHTFRRLFSALGSFQALGPAKRAFRLIEQVWELRDELDGDSWGLYDCFQIMGSEVLLI</sequence>
<keyword evidence="6" id="KW-1185">Reference proteome</keyword>
<dbReference type="InterPro" id="IPR021858">
    <property type="entry name" value="Fun_TF"/>
</dbReference>
<dbReference type="Pfam" id="PF00172">
    <property type="entry name" value="Zn_clus"/>
    <property type="match status" value="1"/>
</dbReference>
<evidence type="ECO:0000256" key="2">
    <source>
        <dbReference type="ARBA" id="ARBA00023242"/>
    </source>
</evidence>
<dbReference type="InterPro" id="IPR001138">
    <property type="entry name" value="Zn2Cys6_DnaBD"/>
</dbReference>
<name>A0A2T3YXV2_TRIA4</name>
<dbReference type="PANTHER" id="PTHR37534:SF20">
    <property type="entry name" value="PRO1A C6 ZINK-FINGER PROTEIN"/>
    <property type="match status" value="1"/>
</dbReference>
<dbReference type="InterPro" id="IPR036864">
    <property type="entry name" value="Zn2-C6_fun-type_DNA-bd_sf"/>
</dbReference>
<dbReference type="OrthoDB" id="3251668at2759"/>
<feature type="domain" description="Zn(2)-C6 fungal-type" evidence="4">
    <location>
        <begin position="5"/>
        <end position="35"/>
    </location>
</feature>
<protein>
    <recommendedName>
        <fullName evidence="4">Zn(2)-C6 fungal-type domain-containing protein</fullName>
    </recommendedName>
</protein>
<dbReference type="GO" id="GO:0005634">
    <property type="term" value="C:nucleus"/>
    <property type="evidence" value="ECO:0007669"/>
    <property type="project" value="UniProtKB-SubCell"/>
</dbReference>
<dbReference type="PROSITE" id="PS50048">
    <property type="entry name" value="ZN2_CY6_FUNGAL_2"/>
    <property type="match status" value="1"/>
</dbReference>
<feature type="compositionally biased region" description="Polar residues" evidence="3">
    <location>
        <begin position="108"/>
        <end position="117"/>
    </location>
</feature>
<dbReference type="SUPFAM" id="SSF57701">
    <property type="entry name" value="Zn2/Cys6 DNA-binding domain"/>
    <property type="match status" value="1"/>
</dbReference>
<dbReference type="Pfam" id="PF11951">
    <property type="entry name" value="Fungal_trans_2"/>
    <property type="match status" value="1"/>
</dbReference>
<dbReference type="AlphaFoldDB" id="A0A2T3YXV2"/>
<dbReference type="Proteomes" id="UP000240493">
    <property type="component" value="Unassembled WGS sequence"/>
</dbReference>
<keyword evidence="2" id="KW-0539">Nucleus</keyword>
<dbReference type="STRING" id="1042311.A0A2T3YXV2"/>
<accession>A0A2T3YXV2</accession>
<dbReference type="PANTHER" id="PTHR37534">
    <property type="entry name" value="TRANSCRIPTIONAL ACTIVATOR PROTEIN UGA3"/>
    <property type="match status" value="1"/>
</dbReference>
<reference evidence="5 6" key="1">
    <citation type="submission" date="2016-07" db="EMBL/GenBank/DDBJ databases">
        <title>Multiple horizontal gene transfer events from other fungi enriched the ability of initially mycotrophic Trichoderma (Ascomycota) to feed on dead plant biomass.</title>
        <authorList>
            <consortium name="DOE Joint Genome Institute"/>
            <person name="Aerts A."/>
            <person name="Atanasova L."/>
            <person name="Chenthamara K."/>
            <person name="Zhang J."/>
            <person name="Grujic M."/>
            <person name="Henrissat B."/>
            <person name="Kuo A."/>
            <person name="Salamov A."/>
            <person name="Lipzen A."/>
            <person name="Labutti K."/>
            <person name="Barry K."/>
            <person name="Miao Y."/>
            <person name="Rahimi M.J."/>
            <person name="Shen Q."/>
            <person name="Grigoriev I.V."/>
            <person name="Kubicek C.P."/>
            <person name="Druzhinina I.S."/>
        </authorList>
    </citation>
    <scope>NUCLEOTIDE SEQUENCE [LARGE SCALE GENOMIC DNA]</scope>
    <source>
        <strain evidence="5 6">CBS 433.97</strain>
    </source>
</reference>
<evidence type="ECO:0000259" key="4">
    <source>
        <dbReference type="PROSITE" id="PS50048"/>
    </source>
</evidence>
<feature type="region of interest" description="Disordered" evidence="3">
    <location>
        <begin position="85"/>
        <end position="117"/>
    </location>
</feature>
<dbReference type="SMART" id="SM00066">
    <property type="entry name" value="GAL4"/>
    <property type="match status" value="1"/>
</dbReference>
<dbReference type="PROSITE" id="PS00463">
    <property type="entry name" value="ZN2_CY6_FUNGAL_1"/>
    <property type="match status" value="1"/>
</dbReference>
<dbReference type="GO" id="GO:0000981">
    <property type="term" value="F:DNA-binding transcription factor activity, RNA polymerase II-specific"/>
    <property type="evidence" value="ECO:0007669"/>
    <property type="project" value="InterPro"/>
</dbReference>
<dbReference type="GO" id="GO:0008270">
    <property type="term" value="F:zinc ion binding"/>
    <property type="evidence" value="ECO:0007669"/>
    <property type="project" value="InterPro"/>
</dbReference>
<proteinExistence type="predicted"/>
<organism evidence="5 6">
    <name type="scientific">Trichoderma asperellum (strain ATCC 204424 / CBS 433.97 / NBRC 101777)</name>
    <dbReference type="NCBI Taxonomy" id="1042311"/>
    <lineage>
        <taxon>Eukaryota</taxon>
        <taxon>Fungi</taxon>
        <taxon>Dikarya</taxon>
        <taxon>Ascomycota</taxon>
        <taxon>Pezizomycotina</taxon>
        <taxon>Sordariomycetes</taxon>
        <taxon>Hypocreomycetidae</taxon>
        <taxon>Hypocreales</taxon>
        <taxon>Hypocreaceae</taxon>
        <taxon>Trichoderma</taxon>
    </lineage>
</organism>
<comment type="subcellular location">
    <subcellularLocation>
        <location evidence="1">Nucleus</location>
    </subcellularLocation>
</comment>
<dbReference type="EMBL" id="KZ679268">
    <property type="protein sequence ID" value="PTB37393.1"/>
    <property type="molecule type" value="Genomic_DNA"/>
</dbReference>
<dbReference type="Gene3D" id="4.10.240.10">
    <property type="entry name" value="Zn(2)-C6 fungal-type DNA-binding domain"/>
    <property type="match status" value="1"/>
</dbReference>
<evidence type="ECO:0000256" key="1">
    <source>
        <dbReference type="ARBA" id="ARBA00004123"/>
    </source>
</evidence>
<evidence type="ECO:0000313" key="5">
    <source>
        <dbReference type="EMBL" id="PTB37393.1"/>
    </source>
</evidence>
<dbReference type="CDD" id="cd00067">
    <property type="entry name" value="GAL4"/>
    <property type="match status" value="1"/>
</dbReference>
<evidence type="ECO:0000256" key="3">
    <source>
        <dbReference type="SAM" id="MobiDB-lite"/>
    </source>
</evidence>